<proteinExistence type="predicted"/>
<dbReference type="Proteomes" id="UP001165044">
    <property type="component" value="Unassembled WGS sequence"/>
</dbReference>
<dbReference type="Gene3D" id="3.40.50.2000">
    <property type="entry name" value="Glycogen Phosphorylase B"/>
    <property type="match status" value="1"/>
</dbReference>
<organism evidence="1 2">
    <name type="scientific">Geothrix edaphica</name>
    <dbReference type="NCBI Taxonomy" id="2927976"/>
    <lineage>
        <taxon>Bacteria</taxon>
        <taxon>Pseudomonadati</taxon>
        <taxon>Acidobacteriota</taxon>
        <taxon>Holophagae</taxon>
        <taxon>Holophagales</taxon>
        <taxon>Holophagaceae</taxon>
        <taxon>Geothrix</taxon>
    </lineage>
</organism>
<evidence type="ECO:0000313" key="1">
    <source>
        <dbReference type="EMBL" id="GLH66881.1"/>
    </source>
</evidence>
<dbReference type="Pfam" id="PF13692">
    <property type="entry name" value="Glyco_trans_1_4"/>
    <property type="match status" value="1"/>
</dbReference>
<dbReference type="RefSeq" id="WP_285607575.1">
    <property type="nucleotide sequence ID" value="NZ_BSDC01000001.1"/>
</dbReference>
<accession>A0ABQ5PXU6</accession>
<name>A0ABQ5PXU6_9BACT</name>
<evidence type="ECO:0008006" key="3">
    <source>
        <dbReference type="Google" id="ProtNLM"/>
    </source>
</evidence>
<protein>
    <recommendedName>
        <fullName evidence="3">Glycosyltransferase family 4 protein</fullName>
    </recommendedName>
</protein>
<dbReference type="SUPFAM" id="SSF53756">
    <property type="entry name" value="UDP-Glycosyltransferase/glycogen phosphorylase"/>
    <property type="match status" value="1"/>
</dbReference>
<sequence length="427" mass="47153">MSMRSWLKTFERTRLRPWARGLKRLMTGLHPTPPDPRLDQWAIRQVSIPDSGLPRLALLSILPPTPNGVASFAARFFADERWRLDAYAPLPLEPLESLFHTKGSPRQRFFPIQSWGQVLPPDSYRAVIVEAGNSPHHVPTLGAASQFQGGRVWLNLHEAQAIRFWNGWFDEDAQAVMAFYRQHYPGCPLSMNDLFGEPGPQTPRGIRPLALLCGAERILVHSDYCAQKVREDLGDLDLPIEVLFHPLPPPSGAHPEPEESPLRVGHFGGLSEGKSIATLLAAMDQLAASQDVRLILAGYGAGRYAKRHRLQAQRPWVEVHDAPPDDQLEALMASVHVAVQLRPTNHGESSGVVSQLLGMARPLVLSDIGSFPELGPVAAYVPSDVAPGALSQAILQARDLPKAPSASLRERQSPSAFRDRLMNLLQR</sequence>
<keyword evidence="2" id="KW-1185">Reference proteome</keyword>
<comment type="caution">
    <text evidence="1">The sequence shown here is derived from an EMBL/GenBank/DDBJ whole genome shotgun (WGS) entry which is preliminary data.</text>
</comment>
<reference evidence="1" key="1">
    <citation type="journal article" date="2023" name="Antonie Van Leeuwenhoek">
        <title>Mesoterricola silvestris gen. nov., sp. nov., Mesoterricola sediminis sp. nov., Geothrix oryzae sp. nov., Geothrix edaphica sp. nov., Geothrix rubra sp. nov., and Geothrix limicola sp. nov., six novel members of Acidobacteriota isolated from soils.</title>
        <authorList>
            <person name="Itoh H."/>
            <person name="Sugisawa Y."/>
            <person name="Mise K."/>
            <person name="Xu Z."/>
            <person name="Kuniyasu M."/>
            <person name="Ushijima N."/>
            <person name="Kawano K."/>
            <person name="Kobayashi E."/>
            <person name="Shiratori Y."/>
            <person name="Masuda Y."/>
            <person name="Senoo K."/>
        </authorList>
    </citation>
    <scope>NUCLEOTIDE SEQUENCE</scope>
    <source>
        <strain evidence="1">Red802</strain>
    </source>
</reference>
<evidence type="ECO:0000313" key="2">
    <source>
        <dbReference type="Proteomes" id="UP001165044"/>
    </source>
</evidence>
<gene>
    <name evidence="1" type="ORF">GETHED_12450</name>
</gene>
<dbReference type="EMBL" id="BSDC01000001">
    <property type="protein sequence ID" value="GLH66881.1"/>
    <property type="molecule type" value="Genomic_DNA"/>
</dbReference>